<keyword evidence="2 6" id="KW-0812">Transmembrane</keyword>
<evidence type="ECO:0000256" key="3">
    <source>
        <dbReference type="ARBA" id="ARBA00022989"/>
    </source>
</evidence>
<dbReference type="Pfam" id="PF00003">
    <property type="entry name" value="7tm_3"/>
    <property type="match status" value="1"/>
</dbReference>
<feature type="transmembrane region" description="Helical" evidence="6">
    <location>
        <begin position="184"/>
        <end position="207"/>
    </location>
</feature>
<feature type="compositionally biased region" description="Low complexity" evidence="5">
    <location>
        <begin position="391"/>
        <end position="402"/>
    </location>
</feature>
<dbReference type="GO" id="GO:0004930">
    <property type="term" value="F:G protein-coupled receptor activity"/>
    <property type="evidence" value="ECO:0007669"/>
    <property type="project" value="InterPro"/>
</dbReference>
<comment type="caution">
    <text evidence="8">The sequence shown here is derived from an EMBL/GenBank/DDBJ whole genome shotgun (WGS) entry which is preliminary data.</text>
</comment>
<evidence type="ECO:0000256" key="1">
    <source>
        <dbReference type="ARBA" id="ARBA00004141"/>
    </source>
</evidence>
<feature type="transmembrane region" description="Helical" evidence="6">
    <location>
        <begin position="141"/>
        <end position="164"/>
    </location>
</feature>
<reference evidence="8" key="1">
    <citation type="submission" date="2022-07" db="EMBL/GenBank/DDBJ databases">
        <title>Phylogenomic reconstructions and comparative analyses of Kickxellomycotina fungi.</title>
        <authorList>
            <person name="Reynolds N.K."/>
            <person name="Stajich J.E."/>
            <person name="Barry K."/>
            <person name="Grigoriev I.V."/>
            <person name="Crous P."/>
            <person name="Smith M.E."/>
        </authorList>
    </citation>
    <scope>NUCLEOTIDE SEQUENCE</scope>
    <source>
        <strain evidence="8">BCRC 34489</strain>
    </source>
</reference>
<accession>A0A9W8HL28</accession>
<evidence type="ECO:0000256" key="6">
    <source>
        <dbReference type="SAM" id="Phobius"/>
    </source>
</evidence>
<keyword evidence="9" id="KW-1185">Reference proteome</keyword>
<dbReference type="GO" id="GO:0016020">
    <property type="term" value="C:membrane"/>
    <property type="evidence" value="ECO:0007669"/>
    <property type="project" value="UniProtKB-SubCell"/>
</dbReference>
<protein>
    <recommendedName>
        <fullName evidence="7">G-protein coupled receptors family 3 profile domain-containing protein</fullName>
    </recommendedName>
</protein>
<feature type="domain" description="G-protein coupled receptors family 3 profile" evidence="7">
    <location>
        <begin position="35"/>
        <end position="241"/>
    </location>
</feature>
<dbReference type="AlphaFoldDB" id="A0A9W8HL28"/>
<dbReference type="Proteomes" id="UP001140172">
    <property type="component" value="Unassembled WGS sequence"/>
</dbReference>
<feature type="region of interest" description="Disordered" evidence="5">
    <location>
        <begin position="387"/>
        <end position="416"/>
    </location>
</feature>
<evidence type="ECO:0000256" key="4">
    <source>
        <dbReference type="ARBA" id="ARBA00023136"/>
    </source>
</evidence>
<feature type="transmembrane region" description="Helical" evidence="6">
    <location>
        <begin position="219"/>
        <end position="240"/>
    </location>
</feature>
<feature type="transmembrane region" description="Helical" evidence="6">
    <location>
        <begin position="33"/>
        <end position="55"/>
    </location>
</feature>
<keyword evidence="3 6" id="KW-1133">Transmembrane helix</keyword>
<feature type="transmembrane region" description="Helical" evidence="6">
    <location>
        <begin position="260"/>
        <end position="279"/>
    </location>
</feature>
<sequence length="458" mass="51142">MGLAFSVTDKEHYRQQLAQLAGIDLDPRGRGDAALIVVFSIIYGFGLLAVLFMLWNRNYPPLKSKNPAIMTLVMVCAWIWFGSELGANGHVPLAGTVMTNCKAFGVWLRILLGVCSVSCLIALRTYGLYRVFHLNMPYQGVGFYLPFLCYFLCIIIYGIVSQLIDASHTITYVAVADICQYHAGFKASVFALLWVTWVLVAVLSWKIRRIKSSFNETREITLACLLVFTVLAFTTVMHYTHPRFPLDIRLRVATTALDHIAVNVLWWLIMGKPLWMCAVRRDEYLRQWMRKLRGDGLQRAYDVETANATDRRGMAELGSYGHATILQDDEEARHVGFFYTLDGAEHEETKASKASFAAVPESPVVARTVRAAHYSHSDVVLTIDESAAPRGNSNGHANGSGSELSAAGRPESPQLVPQTHQSYRPIIFPDQAHMAPLRLTDTHGHALAPLDSDERKLI</sequence>
<proteinExistence type="predicted"/>
<name>A0A9W8HL28_9FUNG</name>
<dbReference type="InterPro" id="IPR017978">
    <property type="entry name" value="GPCR_3_C"/>
</dbReference>
<evidence type="ECO:0000313" key="8">
    <source>
        <dbReference type="EMBL" id="KAJ2787642.1"/>
    </source>
</evidence>
<evidence type="ECO:0000256" key="5">
    <source>
        <dbReference type="SAM" id="MobiDB-lite"/>
    </source>
</evidence>
<evidence type="ECO:0000313" key="9">
    <source>
        <dbReference type="Proteomes" id="UP001140172"/>
    </source>
</evidence>
<evidence type="ECO:0000256" key="2">
    <source>
        <dbReference type="ARBA" id="ARBA00022692"/>
    </source>
</evidence>
<gene>
    <name evidence="8" type="ORF">GGI15_000530</name>
</gene>
<comment type="subcellular location">
    <subcellularLocation>
        <location evidence="1">Membrane</location>
        <topology evidence="1">Multi-pass membrane protein</topology>
    </subcellularLocation>
</comment>
<keyword evidence="4 6" id="KW-0472">Membrane</keyword>
<dbReference type="EMBL" id="JANBUM010000016">
    <property type="protein sequence ID" value="KAJ2787642.1"/>
    <property type="molecule type" value="Genomic_DNA"/>
</dbReference>
<feature type="transmembrane region" description="Helical" evidence="6">
    <location>
        <begin position="106"/>
        <end position="129"/>
    </location>
</feature>
<feature type="transmembrane region" description="Helical" evidence="6">
    <location>
        <begin position="67"/>
        <end position="86"/>
    </location>
</feature>
<organism evidence="8 9">
    <name type="scientific">Coemansia interrupta</name>
    <dbReference type="NCBI Taxonomy" id="1126814"/>
    <lineage>
        <taxon>Eukaryota</taxon>
        <taxon>Fungi</taxon>
        <taxon>Fungi incertae sedis</taxon>
        <taxon>Zoopagomycota</taxon>
        <taxon>Kickxellomycotina</taxon>
        <taxon>Kickxellomycetes</taxon>
        <taxon>Kickxellales</taxon>
        <taxon>Kickxellaceae</taxon>
        <taxon>Coemansia</taxon>
    </lineage>
</organism>
<dbReference type="OrthoDB" id="5548522at2759"/>
<evidence type="ECO:0000259" key="7">
    <source>
        <dbReference type="Pfam" id="PF00003"/>
    </source>
</evidence>